<dbReference type="RefSeq" id="WP_259793968.1">
    <property type="nucleotide sequence ID" value="NZ_CP080776.1"/>
</dbReference>
<dbReference type="Gene3D" id="3.30.428.10">
    <property type="entry name" value="HIT-like"/>
    <property type="match status" value="1"/>
</dbReference>
<feature type="domain" description="HIT" evidence="4">
    <location>
        <begin position="10"/>
        <end position="124"/>
    </location>
</feature>
<dbReference type="PANTHER" id="PTHR23089">
    <property type="entry name" value="HISTIDINE TRIAD HIT PROTEIN"/>
    <property type="match status" value="1"/>
</dbReference>
<evidence type="ECO:0000256" key="2">
    <source>
        <dbReference type="PIRSR" id="PIRSR601310-3"/>
    </source>
</evidence>
<evidence type="ECO:0000256" key="3">
    <source>
        <dbReference type="PROSITE-ProRule" id="PRU00464"/>
    </source>
</evidence>
<reference evidence="5" key="1">
    <citation type="submission" date="2021-08" db="EMBL/GenBank/DDBJ databases">
        <authorList>
            <person name="Nwanade C."/>
            <person name="Wang M."/>
            <person name="Masoudi A."/>
            <person name="Yu Z."/>
            <person name="Liu J."/>
        </authorList>
    </citation>
    <scope>NUCLEOTIDE SEQUENCE</scope>
    <source>
        <strain evidence="5">S056</strain>
    </source>
</reference>
<evidence type="ECO:0000256" key="1">
    <source>
        <dbReference type="PIRSR" id="PIRSR601310-1"/>
    </source>
</evidence>
<feature type="short sequence motif" description="Histidine triad motif" evidence="2 3">
    <location>
        <begin position="108"/>
        <end position="112"/>
    </location>
</feature>
<dbReference type="InterPro" id="IPR011146">
    <property type="entry name" value="HIT-like"/>
</dbReference>
<proteinExistence type="predicted"/>
<accession>A0A9Q9LZV5</accession>
<name>A0A9Q9LZV5_9RHOB</name>
<dbReference type="EMBL" id="CP080776">
    <property type="protein sequence ID" value="UWP95959.1"/>
    <property type="molecule type" value="Genomic_DNA"/>
</dbReference>
<gene>
    <name evidence="5" type="ORF">K3X48_02890</name>
</gene>
<dbReference type="SUPFAM" id="SSF54197">
    <property type="entry name" value="HIT-like"/>
    <property type="match status" value="1"/>
</dbReference>
<evidence type="ECO:0000313" key="6">
    <source>
        <dbReference type="Proteomes" id="UP001057991"/>
    </source>
</evidence>
<dbReference type="Proteomes" id="UP001057991">
    <property type="component" value="Chromosome"/>
</dbReference>
<dbReference type="GO" id="GO:0003824">
    <property type="term" value="F:catalytic activity"/>
    <property type="evidence" value="ECO:0007669"/>
    <property type="project" value="InterPro"/>
</dbReference>
<feature type="active site" description="Tele-AMP-histidine intermediate" evidence="1">
    <location>
        <position position="110"/>
    </location>
</feature>
<dbReference type="PRINTS" id="PR00332">
    <property type="entry name" value="HISTRIAD"/>
</dbReference>
<dbReference type="InterPro" id="IPR001310">
    <property type="entry name" value="Histidine_triad_HIT"/>
</dbReference>
<dbReference type="Pfam" id="PF01230">
    <property type="entry name" value="HIT"/>
    <property type="match status" value="1"/>
</dbReference>
<evidence type="ECO:0000313" key="5">
    <source>
        <dbReference type="EMBL" id="UWP95959.1"/>
    </source>
</evidence>
<dbReference type="InterPro" id="IPR019808">
    <property type="entry name" value="Histidine_triad_CS"/>
</dbReference>
<evidence type="ECO:0000259" key="4">
    <source>
        <dbReference type="PROSITE" id="PS51084"/>
    </source>
</evidence>
<dbReference type="PROSITE" id="PS51084">
    <property type="entry name" value="HIT_2"/>
    <property type="match status" value="1"/>
</dbReference>
<dbReference type="PROSITE" id="PS00892">
    <property type="entry name" value="HIT_1"/>
    <property type="match status" value="1"/>
</dbReference>
<protein>
    <submittedName>
        <fullName evidence="5">HIT domain-containing protein</fullName>
    </submittedName>
</protein>
<sequence>MAYIYDDQNIFAKILRGEIPNDTVLDTEHALAFRDITPQAPVHVLVIPKGPYVNADHFANDATDEEVLGYIRTIGAVCKMLDLAPGDQQHGYRTIANSGTHGVQEVPHYHTHILGGRPLGRMLGRVEG</sequence>
<organism evidence="5 6">
    <name type="scientific">Aliiroseovarius crassostreae</name>
    <dbReference type="NCBI Taxonomy" id="154981"/>
    <lineage>
        <taxon>Bacteria</taxon>
        <taxon>Pseudomonadati</taxon>
        <taxon>Pseudomonadota</taxon>
        <taxon>Alphaproteobacteria</taxon>
        <taxon>Rhodobacterales</taxon>
        <taxon>Paracoccaceae</taxon>
        <taxon>Aliiroseovarius</taxon>
    </lineage>
</organism>
<dbReference type="AlphaFoldDB" id="A0A9Q9LZV5"/>
<dbReference type="InterPro" id="IPR036265">
    <property type="entry name" value="HIT-like_sf"/>
</dbReference>